<dbReference type="EMBL" id="JBEHHI010000003">
    <property type="protein sequence ID" value="MEX5729752.1"/>
    <property type="molecule type" value="Genomic_DNA"/>
</dbReference>
<reference evidence="2 3" key="1">
    <citation type="submission" date="2024-06" db="EMBL/GenBank/DDBJ databases">
        <title>Genome of Rhodovulum iodosum, a marine photoferrotroph.</title>
        <authorList>
            <person name="Bianchini G."/>
            <person name="Nikeleit V."/>
            <person name="Kappler A."/>
            <person name="Bryce C."/>
            <person name="Sanchez-Baracaldo P."/>
        </authorList>
    </citation>
    <scope>NUCLEOTIDE SEQUENCE [LARGE SCALE GENOMIC DNA]</scope>
    <source>
        <strain evidence="2 3">UT/N1</strain>
    </source>
</reference>
<dbReference type="CDD" id="cd11614">
    <property type="entry name" value="SAF_CpaB_FlgA_like"/>
    <property type="match status" value="1"/>
</dbReference>
<dbReference type="Pfam" id="PF16976">
    <property type="entry name" value="RcpC"/>
    <property type="match status" value="1"/>
</dbReference>
<feature type="domain" description="SAF" evidence="1">
    <location>
        <begin position="44"/>
        <end position="112"/>
    </location>
</feature>
<keyword evidence="3" id="KW-1185">Reference proteome</keyword>
<dbReference type="InterPro" id="IPR031571">
    <property type="entry name" value="RcpC_dom"/>
</dbReference>
<dbReference type="SMART" id="SM00858">
    <property type="entry name" value="SAF"/>
    <property type="match status" value="1"/>
</dbReference>
<evidence type="ECO:0000313" key="2">
    <source>
        <dbReference type="EMBL" id="MEX5729752.1"/>
    </source>
</evidence>
<evidence type="ECO:0000313" key="3">
    <source>
        <dbReference type="Proteomes" id="UP001560019"/>
    </source>
</evidence>
<organism evidence="2 3">
    <name type="scientific">Rhodovulum iodosum</name>
    <dbReference type="NCBI Taxonomy" id="68291"/>
    <lineage>
        <taxon>Bacteria</taxon>
        <taxon>Pseudomonadati</taxon>
        <taxon>Pseudomonadota</taxon>
        <taxon>Alphaproteobacteria</taxon>
        <taxon>Rhodobacterales</taxon>
        <taxon>Paracoccaceae</taxon>
        <taxon>Rhodovulum</taxon>
    </lineage>
</organism>
<gene>
    <name evidence="2" type="ORF">Ga0609869_003105</name>
</gene>
<dbReference type="NCBIfam" id="TIGR03177">
    <property type="entry name" value="pilus_cpaB"/>
    <property type="match status" value="1"/>
</dbReference>
<dbReference type="Proteomes" id="UP001560019">
    <property type="component" value="Unassembled WGS sequence"/>
</dbReference>
<dbReference type="RefSeq" id="WP_125404741.1">
    <property type="nucleotide sequence ID" value="NZ_JBEHHI010000003.1"/>
</dbReference>
<evidence type="ECO:0000259" key="1">
    <source>
        <dbReference type="SMART" id="SM00858"/>
    </source>
</evidence>
<dbReference type="InterPro" id="IPR017592">
    <property type="entry name" value="Pilus_assmbl_Flp-typ_CpaB"/>
</dbReference>
<dbReference type="Pfam" id="PF08666">
    <property type="entry name" value="SAF"/>
    <property type="match status" value="1"/>
</dbReference>
<sequence>MRFRSLLMMLIGIAIAGGSVFFAQDFLSDTQSNTASAKVEPDLVDIVVARAPISYGMAIESHLVTTQKWPKEAVPPGAHTSYAAVLPQGSGAPRRAKYTMAPGEVLLDSKLSGFGEKVTIVQKLGANSRAMALKVDAVSGVGGFVTPGDRVDIVLTQGRGSDMSAVTVLQNILVIGVDQQADQNTDQPSVARTVTVEVAPDQSQILALAQKAGSLSLTLRTLDSDGEEDKPLDKVKLRDLLREKSPIPQDERGPTIIIRRGTTAEVVDVN</sequence>
<accession>A0ABV3XWM6</accession>
<name>A0ABV3XWM6_9RHOB</name>
<dbReference type="InterPro" id="IPR013974">
    <property type="entry name" value="SAF"/>
</dbReference>
<comment type="caution">
    <text evidence="2">The sequence shown here is derived from an EMBL/GenBank/DDBJ whole genome shotgun (WGS) entry which is preliminary data.</text>
</comment>
<protein>
    <submittedName>
        <fullName evidence="2">Pilus assembly protein CpaB</fullName>
    </submittedName>
</protein>
<proteinExistence type="predicted"/>